<keyword evidence="2" id="KW-1185">Reference proteome</keyword>
<dbReference type="RefSeq" id="WP_257121612.1">
    <property type="nucleotide sequence ID" value="NZ_CP099464.1"/>
</dbReference>
<dbReference type="Proteomes" id="UP001057561">
    <property type="component" value="Chromosome"/>
</dbReference>
<dbReference type="EMBL" id="CP099464">
    <property type="protein sequence ID" value="UUO16372.1"/>
    <property type="molecule type" value="Genomic_DNA"/>
</dbReference>
<protein>
    <submittedName>
        <fullName evidence="1">Uncharacterized protein</fullName>
    </submittedName>
</protein>
<reference evidence="1" key="1">
    <citation type="submission" date="2022-06" db="EMBL/GenBank/DDBJ databases">
        <title>Nostosin G and Spiroidesin B from the Cyanobacterium Dolichospermum sp. NIES-1697.</title>
        <authorList>
            <person name="Phan C.-S."/>
            <person name="Mehjabin J.J."/>
            <person name="Anas A.R.J."/>
            <person name="Hayasaka M."/>
            <person name="Onoki R."/>
            <person name="Wang J."/>
            <person name="Umezawa T."/>
            <person name="Washio K."/>
            <person name="Morikawa M."/>
            <person name="Okino T."/>
        </authorList>
    </citation>
    <scope>NUCLEOTIDE SEQUENCE</scope>
    <source>
        <strain evidence="1">NIES-1697</strain>
    </source>
</reference>
<evidence type="ECO:0000313" key="2">
    <source>
        <dbReference type="Proteomes" id="UP001057561"/>
    </source>
</evidence>
<sequence>MTIDAFVDNGYAPDREFSEQFLLSPEFTLQSLQPILPGSSRLKKAELAAEIANALEKGILTPSNKLLEHHCFDMLLWFLWRLKH</sequence>
<accession>A0ABY5LWL5</accession>
<proteinExistence type="predicted"/>
<name>A0ABY5LWL5_9CYAN</name>
<gene>
    <name evidence="1" type="ORF">NG743_04810</name>
</gene>
<organism evidence="1 2">
    <name type="scientific">Dolichospermum heterosporum TAC447</name>
    <dbReference type="NCBI Taxonomy" id="747523"/>
    <lineage>
        <taxon>Bacteria</taxon>
        <taxon>Bacillati</taxon>
        <taxon>Cyanobacteriota</taxon>
        <taxon>Cyanophyceae</taxon>
        <taxon>Nostocales</taxon>
        <taxon>Aphanizomenonaceae</taxon>
        <taxon>Dolichospermum</taxon>
        <taxon>Dolichospermum heterosporum</taxon>
    </lineage>
</organism>
<evidence type="ECO:0000313" key="1">
    <source>
        <dbReference type="EMBL" id="UUO16372.1"/>
    </source>
</evidence>